<evidence type="ECO:0000313" key="8">
    <source>
        <dbReference type="Proteomes" id="UP000033163"/>
    </source>
</evidence>
<dbReference type="EMBL" id="LN831776">
    <property type="protein sequence ID" value="CQR57820.1"/>
    <property type="molecule type" value="Genomic_DNA"/>
</dbReference>
<reference evidence="8" key="1">
    <citation type="submission" date="2015-03" db="EMBL/GenBank/DDBJ databases">
        <authorList>
            <person name="Wibberg D."/>
        </authorList>
    </citation>
    <scope>NUCLEOTIDE SEQUENCE [LARGE SCALE GENOMIC DNA]</scope>
</reference>
<evidence type="ECO:0000256" key="3">
    <source>
        <dbReference type="ARBA" id="ARBA00023163"/>
    </source>
</evidence>
<dbReference type="PROSITE" id="PS01124">
    <property type="entry name" value="HTH_ARAC_FAMILY_2"/>
    <property type="match status" value="1"/>
</dbReference>
<dbReference type="GO" id="GO:0000160">
    <property type="term" value="P:phosphorelay signal transduction system"/>
    <property type="evidence" value="ECO:0007669"/>
    <property type="project" value="InterPro"/>
</dbReference>
<name>A0A0E4CYU7_9BACL</name>
<dbReference type="PROSITE" id="PS00041">
    <property type="entry name" value="HTH_ARAC_FAMILY_1"/>
    <property type="match status" value="1"/>
</dbReference>
<dbReference type="Pfam" id="PF00072">
    <property type="entry name" value="Response_reg"/>
    <property type="match status" value="1"/>
</dbReference>
<dbReference type="AlphaFoldDB" id="A0A0E4CYU7"/>
<dbReference type="InterPro" id="IPR018062">
    <property type="entry name" value="HTH_AraC-typ_CS"/>
</dbReference>
<protein>
    <submittedName>
        <fullName evidence="7">AraC family transcriptional regulator</fullName>
    </submittedName>
</protein>
<organism evidence="7 8">
    <name type="scientific">Paenibacillus riograndensis SBR5</name>
    <dbReference type="NCBI Taxonomy" id="1073571"/>
    <lineage>
        <taxon>Bacteria</taxon>
        <taxon>Bacillati</taxon>
        <taxon>Bacillota</taxon>
        <taxon>Bacilli</taxon>
        <taxon>Bacillales</taxon>
        <taxon>Paenibacillaceae</taxon>
        <taxon>Paenibacillus</taxon>
        <taxon>Paenibacillus sonchi group</taxon>
    </lineage>
</organism>
<feature type="modified residue" description="4-aspartylphosphate" evidence="4">
    <location>
        <position position="54"/>
    </location>
</feature>
<keyword evidence="3" id="KW-0804">Transcription</keyword>
<dbReference type="InterPro" id="IPR001789">
    <property type="entry name" value="Sig_transdc_resp-reg_receiver"/>
</dbReference>
<sequence>MRLVLIDDEKGIVEGLKKIIGRYLPECKVVGEAYNGLEGFELIQRLRPDIVITDIRMPVADGLDMIKMLEDNKIQTKFILLSGYADFEYARRGMKLGVQFYINKPVEEEELHDSVNRVMETIRADRSKLQRLNELKHEVHSRMQEETLRDILDLGNEHTSLVEELLHSAQIPTAGTWFNSIIIEIEGSTELLKEIGFQPLLQHIDQTLRNYYKVYRFRYFGPQIAIVIAHNSNIVYGRLLHVIQGLRQAVYQKLNLSISVGIGTVYKRGTGICQSFEEARNALSYKLIKEGNPVISFTEIKKITEHSHPVPEELITRLEDGLDNMDEEECVAVIREMFRGMAAESGMNPADLQLRCLNILLSSIRKLSFQQLQQNELVGRHILSLEGFSRFRTLEYLEEWMIQVIRGIINFKVEHNLSQKKDIISEIKLYVSKHFNEQISLADLAARFFISPYYLSQLFKRKTGDNYLNFLTQMRIDKAKELLENTDLKVYEICRMVGYLDAQHFSRMFEKLAGCKPREYRKNLPNS</sequence>
<keyword evidence="4" id="KW-0597">Phosphoprotein</keyword>
<evidence type="ECO:0000259" key="6">
    <source>
        <dbReference type="PROSITE" id="PS50110"/>
    </source>
</evidence>
<evidence type="ECO:0000259" key="5">
    <source>
        <dbReference type="PROSITE" id="PS01124"/>
    </source>
</evidence>
<feature type="domain" description="Response regulatory" evidence="6">
    <location>
        <begin position="2"/>
        <end position="119"/>
    </location>
</feature>
<dbReference type="GO" id="GO:0003700">
    <property type="term" value="F:DNA-binding transcription factor activity"/>
    <property type="evidence" value="ECO:0007669"/>
    <property type="project" value="InterPro"/>
</dbReference>
<dbReference type="RefSeq" id="WP_020427600.1">
    <property type="nucleotide sequence ID" value="NZ_AGBD01000425.1"/>
</dbReference>
<dbReference type="CDD" id="cd17536">
    <property type="entry name" value="REC_YesN-like"/>
    <property type="match status" value="1"/>
</dbReference>
<dbReference type="Gene3D" id="1.10.10.60">
    <property type="entry name" value="Homeodomain-like"/>
    <property type="match status" value="2"/>
</dbReference>
<dbReference type="InterPro" id="IPR041522">
    <property type="entry name" value="CdaR_GGDEF"/>
</dbReference>
<evidence type="ECO:0000256" key="2">
    <source>
        <dbReference type="ARBA" id="ARBA00023125"/>
    </source>
</evidence>
<dbReference type="HOGENOM" id="CLU_000445_5_0_9"/>
<keyword evidence="1" id="KW-0805">Transcription regulation</keyword>
<dbReference type="Pfam" id="PF17853">
    <property type="entry name" value="GGDEF_2"/>
    <property type="match status" value="1"/>
</dbReference>
<dbReference type="Proteomes" id="UP000033163">
    <property type="component" value="Chromosome I"/>
</dbReference>
<accession>A0A0E4CYU7</accession>
<dbReference type="Gene3D" id="3.40.50.2300">
    <property type="match status" value="1"/>
</dbReference>
<dbReference type="PATRIC" id="fig|1073571.4.peg.5822"/>
<dbReference type="SMART" id="SM00448">
    <property type="entry name" value="REC"/>
    <property type="match status" value="1"/>
</dbReference>
<dbReference type="PANTHER" id="PTHR43280:SF2">
    <property type="entry name" value="HTH-TYPE TRANSCRIPTIONAL REGULATOR EXSA"/>
    <property type="match status" value="1"/>
</dbReference>
<dbReference type="SMART" id="SM00342">
    <property type="entry name" value="HTH_ARAC"/>
    <property type="match status" value="1"/>
</dbReference>
<dbReference type="Pfam" id="PF12833">
    <property type="entry name" value="HTH_18"/>
    <property type="match status" value="1"/>
</dbReference>
<dbReference type="PANTHER" id="PTHR43280">
    <property type="entry name" value="ARAC-FAMILY TRANSCRIPTIONAL REGULATOR"/>
    <property type="match status" value="1"/>
</dbReference>
<dbReference type="InterPro" id="IPR011006">
    <property type="entry name" value="CheY-like_superfamily"/>
</dbReference>
<dbReference type="GO" id="GO:0043565">
    <property type="term" value="F:sequence-specific DNA binding"/>
    <property type="evidence" value="ECO:0007669"/>
    <property type="project" value="InterPro"/>
</dbReference>
<dbReference type="SUPFAM" id="SSF46689">
    <property type="entry name" value="Homeodomain-like"/>
    <property type="match status" value="2"/>
</dbReference>
<feature type="domain" description="HTH araC/xylS-type" evidence="5">
    <location>
        <begin position="425"/>
        <end position="523"/>
    </location>
</feature>
<evidence type="ECO:0000256" key="1">
    <source>
        <dbReference type="ARBA" id="ARBA00023015"/>
    </source>
</evidence>
<keyword evidence="2" id="KW-0238">DNA-binding</keyword>
<evidence type="ECO:0000256" key="4">
    <source>
        <dbReference type="PROSITE-ProRule" id="PRU00169"/>
    </source>
</evidence>
<gene>
    <name evidence="7" type="ORF">PRIO_5431</name>
</gene>
<proteinExistence type="predicted"/>
<dbReference type="KEGG" id="pri:PRIO_5431"/>
<dbReference type="PROSITE" id="PS50110">
    <property type="entry name" value="RESPONSE_REGULATORY"/>
    <property type="match status" value="1"/>
</dbReference>
<dbReference type="InterPro" id="IPR009057">
    <property type="entry name" value="Homeodomain-like_sf"/>
</dbReference>
<dbReference type="InterPro" id="IPR018060">
    <property type="entry name" value="HTH_AraC"/>
</dbReference>
<dbReference type="SUPFAM" id="SSF52172">
    <property type="entry name" value="CheY-like"/>
    <property type="match status" value="1"/>
</dbReference>
<evidence type="ECO:0000313" key="7">
    <source>
        <dbReference type="EMBL" id="CQR57820.1"/>
    </source>
</evidence>